<evidence type="ECO:0008006" key="3">
    <source>
        <dbReference type="Google" id="ProtNLM"/>
    </source>
</evidence>
<evidence type="ECO:0000256" key="1">
    <source>
        <dbReference type="SAM" id="MobiDB-lite"/>
    </source>
</evidence>
<dbReference type="SUPFAM" id="SSF48452">
    <property type="entry name" value="TPR-like"/>
    <property type="match status" value="1"/>
</dbReference>
<proteinExistence type="predicted"/>
<dbReference type="InterPro" id="IPR011990">
    <property type="entry name" value="TPR-like_helical_dom_sf"/>
</dbReference>
<dbReference type="AlphaFoldDB" id="A0A7S0KKC2"/>
<gene>
    <name evidence="2" type="ORF">OMED0929_LOCUS4789</name>
</gene>
<reference evidence="2" key="1">
    <citation type="submission" date="2021-01" db="EMBL/GenBank/DDBJ databases">
        <authorList>
            <person name="Corre E."/>
            <person name="Pelletier E."/>
            <person name="Niang G."/>
            <person name="Scheremetjew M."/>
            <person name="Finn R."/>
            <person name="Kale V."/>
            <person name="Holt S."/>
            <person name="Cochrane G."/>
            <person name="Meng A."/>
            <person name="Brown T."/>
            <person name="Cohen L."/>
        </authorList>
    </citation>
    <scope>NUCLEOTIDE SEQUENCE</scope>
    <source>
        <strain evidence="2">Clade-D-RCC2572</strain>
    </source>
</reference>
<dbReference type="EMBL" id="HBEW01005690">
    <property type="protein sequence ID" value="CAD8584201.1"/>
    <property type="molecule type" value="Transcribed_RNA"/>
</dbReference>
<protein>
    <recommendedName>
        <fullName evidence="3">PH domain-containing protein</fullName>
    </recommendedName>
</protein>
<name>A0A7S0KKC2_9CHLO</name>
<dbReference type="InterPro" id="IPR053277">
    <property type="entry name" value="Endomembrane_traffic_mod"/>
</dbReference>
<organism evidence="2">
    <name type="scientific">Ostreococcus mediterraneus</name>
    <dbReference type="NCBI Taxonomy" id="1486918"/>
    <lineage>
        <taxon>Eukaryota</taxon>
        <taxon>Viridiplantae</taxon>
        <taxon>Chlorophyta</taxon>
        <taxon>Mamiellophyceae</taxon>
        <taxon>Mamiellales</taxon>
        <taxon>Bathycoccaceae</taxon>
        <taxon>Ostreococcus</taxon>
    </lineage>
</organism>
<evidence type="ECO:0000313" key="2">
    <source>
        <dbReference type="EMBL" id="CAD8584201.1"/>
    </source>
</evidence>
<accession>A0A7S0KKC2</accession>
<dbReference type="PANTHER" id="PTHR45005">
    <property type="match status" value="1"/>
</dbReference>
<dbReference type="Gene3D" id="1.25.40.10">
    <property type="entry name" value="Tetratricopeptide repeat domain"/>
    <property type="match status" value="1"/>
</dbReference>
<dbReference type="PANTHER" id="PTHR45005:SF2">
    <property type="entry name" value="PROTEIN HLB1"/>
    <property type="match status" value="1"/>
</dbReference>
<sequence>MGEPPSPSSSSPPSTKSALHASALETARSASARRYASVIPGGVRTSIGRANEPARDRALASRADALRAALHTVQGAASPSTAYEYASVLQEQAERCAPEDARLRDELTIRACDAYGKAASAAAHARTGHTSSDEDDASRAAAHAVLYNWAIALGDRAGRARASGDGASARHLYDEAIDKYDKATTYVKHGYGGIVTSGGVTTQQATQALNNLGLALQSRAQCVDFESTTTVEDVNRARMARVEFLTRAVDKFRRALRLEPCFDRGVYNLGTAMYALNAEFAALRAGVVGTSAEDDERAYGDMSREYANASAVYVALALANSPSNSVYTQSFALVKHVLQKPYVLDDATFRAASGVDGVDDATALRLIVNAHTLRVMTRDEDPKEPTTDALAINLADVASCEPISDASLAPGGSSFALASRSASAPIMIFTTARAHTRDVWVDTIVLAASLARRHRQRALDAILADD</sequence>
<feature type="region of interest" description="Disordered" evidence="1">
    <location>
        <begin position="1"/>
        <end position="25"/>
    </location>
</feature>